<name>A0AAV1JK01_9NEOP</name>
<feature type="repeat" description="RCC1" evidence="1">
    <location>
        <begin position="59"/>
        <end position="110"/>
    </location>
</feature>
<dbReference type="InterPro" id="IPR052830">
    <property type="entry name" value="RCC1_domain-containing"/>
</dbReference>
<dbReference type="InterPro" id="IPR000408">
    <property type="entry name" value="Reg_chr_condens"/>
</dbReference>
<dbReference type="Pfam" id="PF13540">
    <property type="entry name" value="RCC1_2"/>
    <property type="match status" value="1"/>
</dbReference>
<dbReference type="Proteomes" id="UP001497472">
    <property type="component" value="Unassembled WGS sequence"/>
</dbReference>
<gene>
    <name evidence="2" type="ORF">LNINA_LOCUS8101</name>
</gene>
<reference evidence="2 3" key="1">
    <citation type="submission" date="2023-11" db="EMBL/GenBank/DDBJ databases">
        <authorList>
            <person name="Okamura Y."/>
        </authorList>
    </citation>
    <scope>NUCLEOTIDE SEQUENCE [LARGE SCALE GENOMIC DNA]</scope>
</reference>
<comment type="caution">
    <text evidence="2">The sequence shown here is derived from an EMBL/GenBank/DDBJ whole genome shotgun (WGS) entry which is preliminary data.</text>
</comment>
<evidence type="ECO:0000313" key="3">
    <source>
        <dbReference type="Proteomes" id="UP001497472"/>
    </source>
</evidence>
<sequence>MKSSIEKVIMTNDSCIYLTTAGDIFSGALPMHLDTSACLGKVVDVALGYEHKILLTDEGVVYTWGNGRRLQLGHGNLNNLDIPTVVTALSGVKIIKISAGGWHSCALSDIGDLYVWGWNDTGQLGVKLTTIDKGEQSFGIPVLVDLFCENGEEVHTHIKDVACGSRHTTILLEDGTLWTSGSNKYGQLGFSAETFEKVNHFKKAYQCCKSCTLLSGFWNTVIDTNSCRCSHWCGYDNVKEML</sequence>
<evidence type="ECO:0000313" key="2">
    <source>
        <dbReference type="EMBL" id="CAK1548743.1"/>
    </source>
</evidence>
<dbReference type="PANTHER" id="PTHR46849">
    <property type="entry name" value="RCC1 DOMAIN-CONTAINING PROTEIN 1"/>
    <property type="match status" value="1"/>
</dbReference>
<protein>
    <submittedName>
        <fullName evidence="2">Uncharacterized protein</fullName>
    </submittedName>
</protein>
<dbReference type="EMBL" id="CAVLEF010000010">
    <property type="protein sequence ID" value="CAK1548743.1"/>
    <property type="molecule type" value="Genomic_DNA"/>
</dbReference>
<dbReference type="SUPFAM" id="SSF50985">
    <property type="entry name" value="RCC1/BLIP-II"/>
    <property type="match status" value="1"/>
</dbReference>
<dbReference type="PRINTS" id="PR00633">
    <property type="entry name" value="RCCNDNSATION"/>
</dbReference>
<organism evidence="2 3">
    <name type="scientific">Leptosia nina</name>
    <dbReference type="NCBI Taxonomy" id="320188"/>
    <lineage>
        <taxon>Eukaryota</taxon>
        <taxon>Metazoa</taxon>
        <taxon>Ecdysozoa</taxon>
        <taxon>Arthropoda</taxon>
        <taxon>Hexapoda</taxon>
        <taxon>Insecta</taxon>
        <taxon>Pterygota</taxon>
        <taxon>Neoptera</taxon>
        <taxon>Endopterygota</taxon>
        <taxon>Lepidoptera</taxon>
        <taxon>Glossata</taxon>
        <taxon>Ditrysia</taxon>
        <taxon>Papilionoidea</taxon>
        <taxon>Pieridae</taxon>
        <taxon>Pierinae</taxon>
        <taxon>Leptosia</taxon>
    </lineage>
</organism>
<accession>A0AAV1JK01</accession>
<feature type="repeat" description="RCC1" evidence="1">
    <location>
        <begin position="111"/>
        <end position="174"/>
    </location>
</feature>
<dbReference type="Pfam" id="PF00415">
    <property type="entry name" value="RCC1"/>
    <property type="match status" value="1"/>
</dbReference>
<dbReference type="InterPro" id="IPR009091">
    <property type="entry name" value="RCC1/BLIP-II"/>
</dbReference>
<keyword evidence="3" id="KW-1185">Reference proteome</keyword>
<evidence type="ECO:0000256" key="1">
    <source>
        <dbReference type="PROSITE-ProRule" id="PRU00235"/>
    </source>
</evidence>
<dbReference type="AlphaFoldDB" id="A0AAV1JK01"/>
<dbReference type="Gene3D" id="2.130.10.30">
    <property type="entry name" value="Regulator of chromosome condensation 1/beta-lactamase-inhibitor protein II"/>
    <property type="match status" value="1"/>
</dbReference>
<proteinExistence type="predicted"/>
<dbReference type="PANTHER" id="PTHR46849:SF1">
    <property type="entry name" value="RCC1 DOMAIN-CONTAINING PROTEIN 1"/>
    <property type="match status" value="1"/>
</dbReference>
<dbReference type="PROSITE" id="PS50012">
    <property type="entry name" value="RCC1_3"/>
    <property type="match status" value="2"/>
</dbReference>